<evidence type="ECO:0000313" key="2">
    <source>
        <dbReference type="EMBL" id="ACZ31095.1"/>
    </source>
</evidence>
<keyword evidence="1" id="KW-0812">Transmembrane</keyword>
<dbReference type="NCBIfam" id="NF038403">
    <property type="entry name" value="perm_prefix_1"/>
    <property type="match status" value="1"/>
</dbReference>
<gene>
    <name evidence="2" type="ordered locus">Xcel_2077</name>
</gene>
<dbReference type="eggNOG" id="ENOG5030S0Q">
    <property type="taxonomic scope" value="Bacteria"/>
</dbReference>
<organism evidence="2 3">
    <name type="scientific">Xylanimonas cellulosilytica (strain DSM 15894 / JCM 12276 / CECT 5975 / KCTC 9989 / LMG 20990 / NBRC 107835 / XIL07)</name>
    <dbReference type="NCBI Taxonomy" id="446471"/>
    <lineage>
        <taxon>Bacteria</taxon>
        <taxon>Bacillati</taxon>
        <taxon>Actinomycetota</taxon>
        <taxon>Actinomycetes</taxon>
        <taxon>Micrococcales</taxon>
        <taxon>Promicromonosporaceae</taxon>
        <taxon>Xylanimonas</taxon>
    </lineage>
</organism>
<keyword evidence="1" id="KW-1133">Transmembrane helix</keyword>
<sequence length="304" mass="31798">MTSVHRLLDQAFADIPLTPEAADLKEELRTGLVERVAELQASGTPAEQAALSAVAELGDVRAMLADDAAPAPDTRPAWSADLDLVTLNKVRPRPGFVVGIVVAGLVVVGAVVTYALLAARGSVLAPALLAVVAGLGVGWILGTSLAQETTTNHPLPRTRATAWGAAGALVTTGIGTGLVALPAWGADTAVAWIVVGGLLLVVGAVLFTWLGVTQTNRRKAWTRQLSGAAGAADNFSRDPALAARFGIYTGVIWVSAFLVSVVVGFSVGWRYSWLAYVVGWIVMMVMLARMNFGPGRPQRAERTR</sequence>
<accession>D1BU82</accession>
<dbReference type="Proteomes" id="UP000002255">
    <property type="component" value="Chromosome"/>
</dbReference>
<evidence type="ECO:0000256" key="1">
    <source>
        <dbReference type="SAM" id="Phobius"/>
    </source>
</evidence>
<dbReference type="HOGENOM" id="CLU_915130_0_0_11"/>
<feature type="transmembrane region" description="Helical" evidence="1">
    <location>
        <begin position="162"/>
        <end position="184"/>
    </location>
</feature>
<feature type="transmembrane region" description="Helical" evidence="1">
    <location>
        <begin position="273"/>
        <end position="292"/>
    </location>
</feature>
<evidence type="ECO:0000313" key="3">
    <source>
        <dbReference type="Proteomes" id="UP000002255"/>
    </source>
</evidence>
<reference evidence="2 3" key="2">
    <citation type="journal article" date="2010" name="Stand. Genomic Sci.">
        <title>Complete genome sequence of Xylanimonas cellulosilytica type strain (XIL07).</title>
        <authorList>
            <person name="Foster B."/>
            <person name="Pukall R."/>
            <person name="Abt B."/>
            <person name="Nolan M."/>
            <person name="Glavina Del Rio T."/>
            <person name="Chen F."/>
            <person name="Lucas S."/>
            <person name="Tice H."/>
            <person name="Pitluck S."/>
            <person name="Cheng J.-F."/>
            <person name="Chertkov O."/>
            <person name="Brettin T."/>
            <person name="Han C."/>
            <person name="Detter J.C."/>
            <person name="Bruce D."/>
            <person name="Goodwin L."/>
            <person name="Ivanova N."/>
            <person name="Mavromatis K."/>
            <person name="Pati A."/>
            <person name="Mikhailova N."/>
            <person name="Chen A."/>
            <person name="Palaniappan K."/>
            <person name="Land M."/>
            <person name="Hauser L."/>
            <person name="Chang Y.-J."/>
            <person name="Jeffries C.D."/>
            <person name="Chain P."/>
            <person name="Rohde M."/>
            <person name="Goeker M."/>
            <person name="Bristow J."/>
            <person name="Eisen J.A."/>
            <person name="Markowitz V."/>
            <person name="Hugenholtz P."/>
            <person name="Kyrpides N.C."/>
            <person name="Klenk H.-P."/>
            <person name="Lapidus A."/>
        </authorList>
    </citation>
    <scope>NUCLEOTIDE SEQUENCE [LARGE SCALE GENOMIC DNA]</scope>
    <source>
        <strain evidence="3">DSM 15894 / CECT 5975 / LMG 20990 / XIL07</strain>
    </source>
</reference>
<dbReference type="AlphaFoldDB" id="D1BU82"/>
<dbReference type="EMBL" id="CP001821">
    <property type="protein sequence ID" value="ACZ31095.1"/>
    <property type="molecule type" value="Genomic_DNA"/>
</dbReference>
<feature type="transmembrane region" description="Helical" evidence="1">
    <location>
        <begin position="190"/>
        <end position="212"/>
    </location>
</feature>
<dbReference type="KEGG" id="xce:Xcel_2077"/>
<dbReference type="InterPro" id="IPR047928">
    <property type="entry name" value="Perm_prefix_1"/>
</dbReference>
<dbReference type="OrthoDB" id="3377884at2"/>
<dbReference type="STRING" id="446471.Xcel_2077"/>
<keyword evidence="1" id="KW-0472">Membrane</keyword>
<dbReference type="RefSeq" id="WP_012878837.1">
    <property type="nucleotide sequence ID" value="NC_013530.1"/>
</dbReference>
<feature type="transmembrane region" description="Helical" evidence="1">
    <location>
        <begin position="96"/>
        <end position="117"/>
    </location>
</feature>
<reference evidence="3" key="1">
    <citation type="submission" date="2009-11" db="EMBL/GenBank/DDBJ databases">
        <title>The complete chromosome of Xylanimonas cellulosilytica DSM 15894.</title>
        <authorList>
            <consortium name="US DOE Joint Genome Institute (JGI-PGF)"/>
            <person name="Lucas S."/>
            <person name="Copeland A."/>
            <person name="Lapidus A."/>
            <person name="Glavina del Rio T."/>
            <person name="Dalin E."/>
            <person name="Tice H."/>
            <person name="Bruce D."/>
            <person name="Goodwin L."/>
            <person name="Pitluck S."/>
            <person name="Kyrpides N."/>
            <person name="Mavromatis K."/>
            <person name="Ivanova N."/>
            <person name="Mikhailova N."/>
            <person name="Foster B."/>
            <person name="Clum A."/>
            <person name="Brettin T."/>
            <person name="Detter J.C."/>
            <person name="Han C."/>
            <person name="Larimer F."/>
            <person name="Land M."/>
            <person name="Hauser L."/>
            <person name="Markowitz V."/>
            <person name="Cheng J.F."/>
            <person name="Hugenholtz P."/>
            <person name="Woyke T."/>
            <person name="Wu D."/>
            <person name="Gehrich-Schroeter G."/>
            <person name="Schneider S."/>
            <person name="Pukall S.R."/>
            <person name="Klenk H.P."/>
            <person name="Eisen J.A."/>
        </authorList>
    </citation>
    <scope>NUCLEOTIDE SEQUENCE [LARGE SCALE GENOMIC DNA]</scope>
    <source>
        <strain evidence="3">DSM 15894 / CECT 5975 / LMG 20990 / XIL07</strain>
    </source>
</reference>
<feature type="transmembrane region" description="Helical" evidence="1">
    <location>
        <begin position="123"/>
        <end position="141"/>
    </location>
</feature>
<name>D1BU82_XYLCX</name>
<protein>
    <submittedName>
        <fullName evidence="2">Uncharacterized protein</fullName>
    </submittedName>
</protein>
<keyword evidence="3" id="KW-1185">Reference proteome</keyword>
<feature type="transmembrane region" description="Helical" evidence="1">
    <location>
        <begin position="245"/>
        <end position="267"/>
    </location>
</feature>
<proteinExistence type="predicted"/>